<dbReference type="EMBL" id="PPEA01000186">
    <property type="protein sequence ID" value="PQM48477.1"/>
    <property type="molecule type" value="Genomic_DNA"/>
</dbReference>
<name>A0A2S8BP88_9MYCO</name>
<evidence type="ECO:0000313" key="1">
    <source>
        <dbReference type="EMBL" id="PQM48477.1"/>
    </source>
</evidence>
<evidence type="ECO:0000313" key="2">
    <source>
        <dbReference type="Proteomes" id="UP000238296"/>
    </source>
</evidence>
<comment type="caution">
    <text evidence="1">The sequence shown here is derived from an EMBL/GenBank/DDBJ whole genome shotgun (WGS) entry which is preliminary data.</text>
</comment>
<gene>
    <name evidence="1" type="ORF">C1Y40_01305</name>
</gene>
<accession>A0A2S8BP88</accession>
<dbReference type="Proteomes" id="UP000238296">
    <property type="component" value="Unassembled WGS sequence"/>
</dbReference>
<organism evidence="1 2">
    <name type="scientific">Mycobacterium talmoniae</name>
    <dbReference type="NCBI Taxonomy" id="1858794"/>
    <lineage>
        <taxon>Bacteria</taxon>
        <taxon>Bacillati</taxon>
        <taxon>Actinomycetota</taxon>
        <taxon>Actinomycetes</taxon>
        <taxon>Mycobacteriales</taxon>
        <taxon>Mycobacteriaceae</taxon>
        <taxon>Mycobacterium</taxon>
    </lineage>
</organism>
<sequence>MWSASSSTAICTASRLIRRCFIRSSRRPGQATTRSMPALSAATCRVSDTPPKIVVTVNPRERASGSRVAVIWVASSRVGANTRPVGRLGRRVVSASRVTSGSENASVLPLPVLPRPSTSRPARLSGRVATWMGNGLVMPRSASTRTSGPGTPRSAKDEVVVMWGMPFRHRLPASPRRRRLADEGTRWRDCRWAKSIAARRACADAAHRSAVGAGRVTKRSTTYWRHR</sequence>
<reference evidence="1 2" key="1">
    <citation type="journal article" date="2017" name="Int. J. Syst. Evol. Microbiol.">
        <title>Mycobacterium talmoniae sp. nov., a slowly growing mycobacterium isolated from human respiratory samples.</title>
        <authorList>
            <person name="Davidson R.M."/>
            <person name="DeGroote M.A."/>
            <person name="Marola J.L."/>
            <person name="Buss S."/>
            <person name="Jones V."/>
            <person name="McNeil M.R."/>
            <person name="Freifeld A.G."/>
            <person name="Elaine Epperson L."/>
            <person name="Hasan N.A."/>
            <person name="Jackson M."/>
            <person name="Iwen P.C."/>
            <person name="Salfinger M."/>
            <person name="Strong M."/>
        </authorList>
    </citation>
    <scope>NUCLEOTIDE SEQUENCE [LARGE SCALE GENOMIC DNA]</scope>
    <source>
        <strain evidence="1 2">ATCC BAA-2683</strain>
    </source>
</reference>
<proteinExistence type="predicted"/>
<protein>
    <submittedName>
        <fullName evidence="1">Uncharacterized protein</fullName>
    </submittedName>
</protein>
<dbReference type="AlphaFoldDB" id="A0A2S8BP88"/>